<proteinExistence type="predicted"/>
<reference evidence="1" key="1">
    <citation type="submission" date="2019-07" db="EMBL/GenBank/DDBJ databases">
        <title>Annotation for the trematode Paragonimus miyazaki's.</title>
        <authorList>
            <person name="Choi Y.-J."/>
        </authorList>
    </citation>
    <scope>NUCLEOTIDE SEQUENCE</scope>
    <source>
        <strain evidence="1">Japan</strain>
    </source>
</reference>
<comment type="caution">
    <text evidence="1">The sequence shown here is derived from an EMBL/GenBank/DDBJ whole genome shotgun (WGS) entry which is preliminary data.</text>
</comment>
<accession>A0A8S9YSM1</accession>
<evidence type="ECO:0000313" key="2">
    <source>
        <dbReference type="Proteomes" id="UP000822476"/>
    </source>
</evidence>
<dbReference type="AlphaFoldDB" id="A0A8S9YSM1"/>
<dbReference type="EMBL" id="JTDE01003451">
    <property type="protein sequence ID" value="KAF7256040.1"/>
    <property type="molecule type" value="Genomic_DNA"/>
</dbReference>
<dbReference type="Proteomes" id="UP000822476">
    <property type="component" value="Unassembled WGS sequence"/>
</dbReference>
<organism evidence="1 2">
    <name type="scientific">Paragonimus skrjabini miyazakii</name>
    <dbReference type="NCBI Taxonomy" id="59628"/>
    <lineage>
        <taxon>Eukaryota</taxon>
        <taxon>Metazoa</taxon>
        <taxon>Spiralia</taxon>
        <taxon>Lophotrochozoa</taxon>
        <taxon>Platyhelminthes</taxon>
        <taxon>Trematoda</taxon>
        <taxon>Digenea</taxon>
        <taxon>Plagiorchiida</taxon>
        <taxon>Troglotremata</taxon>
        <taxon>Troglotrematidae</taxon>
        <taxon>Paragonimus</taxon>
    </lineage>
</organism>
<name>A0A8S9YSM1_9TREM</name>
<evidence type="ECO:0000313" key="1">
    <source>
        <dbReference type="EMBL" id="KAF7256040.1"/>
    </source>
</evidence>
<keyword evidence="2" id="KW-1185">Reference proteome</keyword>
<sequence>MKSEGNETDATKLMHQSIEGVQACSEPFCCKTNQSDVDRTPQLETSLKEITSSDTGLNKLKTATLIVQCNRPKSGTLAQCGQQKQAPLSSRTFSELMKVHVDHDFRRTFIQKHVSSTQCFYDPTGRYSTTGELVTTLKPDVIETSVDSQLSVNRLEFSTDAIQTSCRIDNFHTQAVCEQPTHGLYDQAGRIRWSADSRWCPIRGRLQLRDRCRSAKSNGKTNTWISFNHRCKNLSKFC</sequence>
<gene>
    <name evidence="1" type="ORF">EG68_07469</name>
</gene>
<protein>
    <submittedName>
        <fullName evidence="1">Uncharacterized protein</fullName>
    </submittedName>
</protein>